<reference evidence="7 9" key="1">
    <citation type="submission" date="2014-02" db="EMBL/GenBank/DDBJ databases">
        <authorList>
            <person name="Manrique M."/>
        </authorList>
    </citation>
    <scope>NUCLEOTIDE SEQUENCE [LARGE SCALE GENOMIC DNA]</scope>
    <source>
        <strain evidence="7 9">LMG17956</strain>
    </source>
</reference>
<dbReference type="EMBL" id="CCBC010000137">
    <property type="protein sequence ID" value="CDO17752.1"/>
    <property type="molecule type" value="Genomic_DNA"/>
</dbReference>
<organism evidence="7 9">
    <name type="scientific">Streptococcus gallolyticus</name>
    <dbReference type="NCBI Taxonomy" id="315405"/>
    <lineage>
        <taxon>Bacteria</taxon>
        <taxon>Bacillati</taxon>
        <taxon>Bacillota</taxon>
        <taxon>Bacilli</taxon>
        <taxon>Lactobacillales</taxon>
        <taxon>Streptococcaceae</taxon>
        <taxon>Streptococcus</taxon>
    </lineage>
</organism>
<dbReference type="GO" id="GO:0005886">
    <property type="term" value="C:plasma membrane"/>
    <property type="evidence" value="ECO:0007669"/>
    <property type="project" value="UniProtKB-ARBA"/>
</dbReference>
<evidence type="ECO:0000313" key="8">
    <source>
        <dbReference type="EMBL" id="MBE6164083.1"/>
    </source>
</evidence>
<dbReference type="CDD" id="cd16914">
    <property type="entry name" value="EcfT"/>
    <property type="match status" value="1"/>
</dbReference>
<evidence type="ECO:0000256" key="3">
    <source>
        <dbReference type="ARBA" id="ARBA00022692"/>
    </source>
</evidence>
<dbReference type="Proteomes" id="UP000027584">
    <property type="component" value="Unassembled WGS sequence"/>
</dbReference>
<dbReference type="AlphaFoldDB" id="A0A060RGL5"/>
<dbReference type="PANTHER" id="PTHR34857:SF2">
    <property type="entry name" value="SLL0384 PROTEIN"/>
    <property type="match status" value="1"/>
</dbReference>
<accession>A0A060RGL5</accession>
<dbReference type="EMBL" id="SVAF01000004">
    <property type="protein sequence ID" value="MBE6164083.1"/>
    <property type="molecule type" value="Genomic_DNA"/>
</dbReference>
<gene>
    <name evidence="7" type="ORF">BN963_SGAL_00945</name>
    <name evidence="8" type="ORF">E7156_01945</name>
</gene>
<evidence type="ECO:0000256" key="5">
    <source>
        <dbReference type="ARBA" id="ARBA00023136"/>
    </source>
</evidence>
<name>A0A060RGL5_9STRE</name>
<comment type="subcellular location">
    <subcellularLocation>
        <location evidence="1">Membrane</location>
        <topology evidence="1">Multi-pass membrane protein</topology>
    </subcellularLocation>
</comment>
<proteinExistence type="predicted"/>
<dbReference type="Proteomes" id="UP000700800">
    <property type="component" value="Unassembled WGS sequence"/>
</dbReference>
<keyword evidence="2" id="KW-1003">Cell membrane</keyword>
<dbReference type="PANTHER" id="PTHR34857">
    <property type="entry name" value="SLL0384 PROTEIN"/>
    <property type="match status" value="1"/>
</dbReference>
<evidence type="ECO:0000313" key="7">
    <source>
        <dbReference type="EMBL" id="CDO17752.1"/>
    </source>
</evidence>
<evidence type="ECO:0000256" key="2">
    <source>
        <dbReference type="ARBA" id="ARBA00022475"/>
    </source>
</evidence>
<reference evidence="7 9" key="2">
    <citation type="submission" date="2014-05" db="EMBL/GenBank/DDBJ databases">
        <title>Genome sequence of Streptococcus gallolyticus.</title>
        <authorList>
            <person name="Del Campo R."/>
        </authorList>
    </citation>
    <scope>NUCLEOTIDE SEQUENCE [LARGE SCALE GENOMIC DNA]</scope>
    <source>
        <strain evidence="7 9">LMG17956</strain>
    </source>
</reference>
<reference evidence="8" key="3">
    <citation type="submission" date="2019-04" db="EMBL/GenBank/DDBJ databases">
        <title>Evolution of Biomass-Degrading Anaerobic Consortia Revealed by Metagenomics.</title>
        <authorList>
            <person name="Peng X."/>
        </authorList>
    </citation>
    <scope>NUCLEOTIDE SEQUENCE</scope>
    <source>
        <strain evidence="8">SIG195</strain>
    </source>
</reference>
<evidence type="ECO:0000256" key="6">
    <source>
        <dbReference type="SAM" id="Phobius"/>
    </source>
</evidence>
<evidence type="ECO:0000313" key="9">
    <source>
        <dbReference type="Proteomes" id="UP000027584"/>
    </source>
</evidence>
<feature type="transmembrane region" description="Helical" evidence="6">
    <location>
        <begin position="210"/>
        <end position="229"/>
    </location>
</feature>
<evidence type="ECO:0000256" key="1">
    <source>
        <dbReference type="ARBA" id="ARBA00004141"/>
    </source>
</evidence>
<evidence type="ECO:0000256" key="4">
    <source>
        <dbReference type="ARBA" id="ARBA00022989"/>
    </source>
</evidence>
<dbReference type="Pfam" id="PF02361">
    <property type="entry name" value="CbiQ"/>
    <property type="match status" value="1"/>
</dbReference>
<comment type="caution">
    <text evidence="7">The sequence shown here is derived from an EMBL/GenBank/DDBJ whole genome shotgun (WGS) entry which is preliminary data.</text>
</comment>
<keyword evidence="4 6" id="KW-1133">Transmembrane helix</keyword>
<keyword evidence="3 6" id="KW-0812">Transmembrane</keyword>
<keyword evidence="5 6" id="KW-0472">Membrane</keyword>
<dbReference type="InterPro" id="IPR003339">
    <property type="entry name" value="ABC/ECF_trnsptr_transmembrane"/>
</dbReference>
<dbReference type="InterPro" id="IPR051611">
    <property type="entry name" value="ECF_transporter_component"/>
</dbReference>
<protein>
    <submittedName>
        <fullName evidence="8">Energy-coupling factor transporter transmembrane protein EcfT</fullName>
    </submittedName>
    <submittedName>
        <fullName evidence="7">Putative ABC transporter, permease protein</fullName>
    </submittedName>
</protein>
<feature type="transmembrane region" description="Helical" evidence="6">
    <location>
        <begin position="7"/>
        <end position="24"/>
    </location>
</feature>
<sequence length="232" mass="26654">MKLDFRTKALMTIVISFVLLFGNLQKTYPWVAWCLMALPYMLLLSEKKFRKAFKGMAWLIVALILEKCAVYFSFSGLLAAVALFFSIIVLRMLPGIVMGEYSLLTTSMSDLVASLQKMKFPDSLIIPISVMFRFFYTVKEDYQQVTEAMYLHGLVGRRFFRQPLRMIEYRFVPLLLCLSRTADDVAISATTRGMVVGQKRSTISNIKLRILDYVLILAMLAVLVLNFWSQYA</sequence>